<dbReference type="RefSeq" id="XP_001014461.2">
    <property type="nucleotide sequence ID" value="XM_001014461.3"/>
</dbReference>
<reference evidence="3" key="1">
    <citation type="journal article" date="2006" name="PLoS Biol.">
        <title>Macronuclear genome sequence of the ciliate Tetrahymena thermophila, a model eukaryote.</title>
        <authorList>
            <person name="Eisen J.A."/>
            <person name="Coyne R.S."/>
            <person name="Wu M."/>
            <person name="Wu D."/>
            <person name="Thiagarajan M."/>
            <person name="Wortman J.R."/>
            <person name="Badger J.H."/>
            <person name="Ren Q."/>
            <person name="Amedeo P."/>
            <person name="Jones K.M."/>
            <person name="Tallon L.J."/>
            <person name="Delcher A.L."/>
            <person name="Salzberg S.L."/>
            <person name="Silva J.C."/>
            <person name="Haas B.J."/>
            <person name="Majoros W.H."/>
            <person name="Farzad M."/>
            <person name="Carlton J.M."/>
            <person name="Smith R.K. Jr."/>
            <person name="Garg J."/>
            <person name="Pearlman R.E."/>
            <person name="Karrer K.M."/>
            <person name="Sun L."/>
            <person name="Manning G."/>
            <person name="Elde N.C."/>
            <person name="Turkewitz A.P."/>
            <person name="Asai D.J."/>
            <person name="Wilkes D.E."/>
            <person name="Wang Y."/>
            <person name="Cai H."/>
            <person name="Collins K."/>
            <person name="Stewart B.A."/>
            <person name="Lee S.R."/>
            <person name="Wilamowska K."/>
            <person name="Weinberg Z."/>
            <person name="Ruzzo W.L."/>
            <person name="Wloga D."/>
            <person name="Gaertig J."/>
            <person name="Frankel J."/>
            <person name="Tsao C.-C."/>
            <person name="Gorovsky M.A."/>
            <person name="Keeling P.J."/>
            <person name="Waller R.F."/>
            <person name="Patron N.J."/>
            <person name="Cherry J.M."/>
            <person name="Stover N.A."/>
            <person name="Krieger C.J."/>
            <person name="del Toro C."/>
            <person name="Ryder H.F."/>
            <person name="Williamson S.C."/>
            <person name="Barbeau R.A."/>
            <person name="Hamilton E.P."/>
            <person name="Orias E."/>
        </authorList>
    </citation>
    <scope>NUCLEOTIDE SEQUENCE [LARGE SCALE GENOMIC DNA]</scope>
    <source>
        <strain evidence="3">SB210</strain>
    </source>
</reference>
<feature type="compositionally biased region" description="Polar residues" evidence="1">
    <location>
        <begin position="259"/>
        <end position="269"/>
    </location>
</feature>
<evidence type="ECO:0000256" key="1">
    <source>
        <dbReference type="SAM" id="MobiDB-lite"/>
    </source>
</evidence>
<accession>I7M7M3</accession>
<dbReference type="InParanoid" id="I7M7M3"/>
<feature type="region of interest" description="Disordered" evidence="1">
    <location>
        <begin position="2560"/>
        <end position="2607"/>
    </location>
</feature>
<feature type="region of interest" description="Disordered" evidence="1">
    <location>
        <begin position="2619"/>
        <end position="2651"/>
    </location>
</feature>
<feature type="compositionally biased region" description="Basic and acidic residues" evidence="1">
    <location>
        <begin position="2573"/>
        <end position="2584"/>
    </location>
</feature>
<proteinExistence type="predicted"/>
<name>I7M7M3_TETTS</name>
<feature type="region of interest" description="Disordered" evidence="1">
    <location>
        <begin position="85"/>
        <end position="140"/>
    </location>
</feature>
<dbReference type="KEGG" id="tet:TTHERM_00522830"/>
<dbReference type="STRING" id="312017.I7M7M3"/>
<sequence length="2924" mass="354369">MASLFRSEEQAIQEIIKLIPNNSEDISIFDILKAYDTYIEESGISFEDPFAYDVYEIIIHASRRAQDNQLRSLLTNYKEIQKLKMKQNRKNSGYSDNSDNSEKPYSKQKLAKQKISSKFSSKNQSLSPTNFGVNNQKNDRKEYNIQFKNFDTSSGEENDNNFVNKEINEIQDIEHTPSSQYEQQQVRGRLGQYQQFASKIINSGLKMSNPFNDNLYRYATEQADQPNRYSIRKYSYSPNNKMDSNNNLKRSASPICHPNNRSLSPHLNNSKLSNYQARLNTSNSHNNSFNSSVNQQQSQRVRFNTQNADEYVNIQSPLNSINNFQANRQMKGNLEQIQQRRFIQENQHQTLNRSIDNSDLNSKVNGIDNKKYLSLEPKDYQQYQFMPANHKKYLSLDSSTKQMLKYENQDNEKQNQENVQYNFENRHRSIDEIEEDIDLVRNEMAQGLRRKWVLHYHFANWKDYIQRWKGATEYINKEEQVENFIKIKIQRKFFEKWEQYVQEENTWKEAKLNFVMKKRQNILRKCFNELRDRLNDGKIDKYTYYAAKYKKEQVLKEKYFQKFLQFSRNHRSNRLKLERTQQTAQNNLKKLAFNHLKQLKSEKKERQIIKDDIKMKQSLLEKKISFDRFINNIRSILCFKKKKEILNKAIEIQLKQHSLLSMIDNFRIIKYFKIQDQRASEFYNKNLSSKFFYHLKLFLFNNRERVENTESYNQLRIINKHHKQWQKFVQLNKSKEQKYKDARILYFLYRMMIMILNDNDYQISQQRNIQFEAFKEQVLYLQKMNQILNNQQQKENYQSFGKGESEDEQIDPTHQSMMQNSSSNNNLMSNHKKLLPNQKSKNYLFSRSTQATAMGNNVNPNQVFDTVRSFSPAPARQHDNKTSRNENHNQDQQFLSENDQSDNQRMQRNLSEQNFVYQTQRQSQSNILKVYENQEMMNEQQINEEIAIQIIGHGIFFTYPSILSINYYNKTQTEKLFQSHRNLNQFILSKSFKNWVTFLRSRNDFRKKMLNKIYQKHFDAMKIYSTKSQCLRFCVEKMQKKLNKKTVENVFREMSLRAQERKNSRNGFKIIREKIEKKLLQKYFKIYRREFSSSRGYSENYEQAGIYYKKWLIVQSFQAIQNYANRQKMVRDVISTKFQTKSQNQMSRIFFAWRIYSDKRRQRNFIYQQIRQIYEKKVYKECLFALANYRDKHSKSTKNKNIVKSYLFNKYIVNTFQKILNYSKSHKIKSILTDKIRIAYKQKLMQNYLHKLKDYKNYRQKKVTLQAKNTEKVEKVFQKKHFRAWYKLGCRNQSFRYLVDLVKRLQLSRFFVIMKYLRQRDFQKQKIIKSDHLIFLKLTIFNAFVKYYRKRKYERKSLEYIKCRQQINYAKQSMKQWKKLHSYNKNVTYLCAKSIIAIKNEILLKYFNKLKQKWFLKSQENKFIKENQIKMKRKILLGLRKYTTYKINNYENMIAINEKRKKQIKQNILYIWLRKLFNKQRQEDVSRAIIKYRKHKVLQTWADLFNIKNNLHNPVKVSDFQGFKRLEETQEIHIITTNRGKKRNLRQFFFNMLKLNQKILQQKVFSCLKNLINKRKIENKKSDQIQFKCETDLLTKYLLQWQKSSQKKINKYNMIVKLRSVFQKYQKRIGFEAIQGQEQIYLELIQKSKKAVTQRQKSIKMKSFNKLKAYYLKKRKIAKRKLELDELVQRNNTLNFFKKLKFYAYKKQENKQKNVYIQDYLYLNLLKKVFNKIRTYQIIKQTLAQKSLKLQSYLNKKKLRRGFKQIQQNFSESKSDMQNTIQSLKAYRMNLQLKSFAVLRKYMNIQKLKSQKYNSAFNKYYFSLATRIFGALKTYILNKNIEKDNHLYILDQYRQRKQVEIKKGILMVWKYYTNQSINQVQQFRSCIEASVLKSKFVEWKIKTHLLKDKRMKYNIIKNSNNYKLRAKLFKLWQQRAKLNLVLTNIFVYHAKIEIKKRLLKWNQSKNLLKKIVNKSQQQVISKPRSADDIQKMRQVFCMIKEMAQNTHSIKKDQNLRQKQINDQNVFKQFTLQFKASQLAEKLNQLRYFSSAQQFIFNLKQMYIQKKQDKALAKKSERLNSPKFQKNQIKNSMIQQTLKEQKLKDEFQKLSKLISRKQKELLSGSLLNLKDFVNYQNNIQIQANLHHDRQLQQKTFKLWKKFVESSKQFSSVLGQVLTKALKRCQQQKLRDAFRQIQIRYIKIKAANIVSSCIDRSVKRQYAQKLFELYEQFKSKTQVLKYLIENHQIKMNTQRAIQFFNILKNLKIQAERSKMKCKEYLFIRRIKQMKSVLTILQIYTQYRRNKNDRYQKAHLFWENKSKQKYLYFWARAYQNAQQYEEYQQDQFDQQEFYEQQQKLVENELMQQLALHHQQQVNQQGNIQQLTKQEQEEQLRYLQQQYEILKQQQQQMLQKQQQTYHQQNQQQNQRYLSNQSEQFQSDENEYYNEEPVTYSDANYINIPINYNPNSNYDQNIGIQQKINQIQQENKYDYQDQDMADLLFDKPRQYIPQQQRQQIQSYENIQKQSNIIQQEHLIIKEQSEEHESGNDSQLQKYLRESQSYNQENQNDSYQNDQENKSQERESKIESYQIQSQNESYEQIHSYQQQDKDIHQHDHELVQQNQNQSQGQDQHEEQQYTFSQDEQKSSSNTSKNILNNNYEQQQQNLSNQQQNMIQQQQLIQQQQQQLLQQLQQAQQQKQINMSFENIDQNQADKSQVEDYKEDDFYNQGEFLEQSEEDSQEQTNFMLQQYLLQKQESFVQMVFNVWRKFTIDKKIKRNQEEEAIETAYQVYENNLSRRVFLEWKEVCQERINMSKQQMRSYLYACFSSWKMFSKEKKLLKKYLSEAELDEQLAYTPQTTDRLNLLFNNNDPRSSQQKFQRSGSYNNLEGSNKTSSDSQKSVSLASALFTGKLKIQDTSNLDKNAPH</sequence>
<evidence type="ECO:0000313" key="2">
    <source>
        <dbReference type="EMBL" id="EAR94216.2"/>
    </source>
</evidence>
<feature type="region of interest" description="Disordered" evidence="1">
    <location>
        <begin position="229"/>
        <end position="269"/>
    </location>
</feature>
<evidence type="ECO:0000313" key="3">
    <source>
        <dbReference type="Proteomes" id="UP000009168"/>
    </source>
</evidence>
<feature type="compositionally biased region" description="Polar residues" evidence="1">
    <location>
        <begin position="890"/>
        <end position="904"/>
    </location>
</feature>
<keyword evidence="3" id="KW-1185">Reference proteome</keyword>
<dbReference type="EMBL" id="GG662717">
    <property type="protein sequence ID" value="EAR94216.2"/>
    <property type="molecule type" value="Genomic_DNA"/>
</dbReference>
<feature type="region of interest" description="Disordered" evidence="1">
    <location>
        <begin position="872"/>
        <end position="904"/>
    </location>
</feature>
<feature type="compositionally biased region" description="Polar residues" evidence="1">
    <location>
        <begin position="236"/>
        <end position="250"/>
    </location>
</feature>
<feature type="compositionally biased region" description="Low complexity" evidence="1">
    <location>
        <begin position="113"/>
        <end position="127"/>
    </location>
</feature>
<feature type="compositionally biased region" description="Low complexity" evidence="1">
    <location>
        <begin position="814"/>
        <end position="829"/>
    </location>
</feature>
<feature type="compositionally biased region" description="Polar residues" evidence="1">
    <location>
        <begin position="2585"/>
        <end position="2602"/>
    </location>
</feature>
<protein>
    <submittedName>
        <fullName evidence="2">Uncharacterized protein</fullName>
    </submittedName>
</protein>
<dbReference type="GeneID" id="7826907"/>
<feature type="compositionally biased region" description="Polar residues" evidence="1">
    <location>
        <begin position="2560"/>
        <end position="2572"/>
    </location>
</feature>
<dbReference type="eggNOG" id="ENOG502QQV3">
    <property type="taxonomic scope" value="Eukaryota"/>
</dbReference>
<organism evidence="2 3">
    <name type="scientific">Tetrahymena thermophila (strain SB210)</name>
    <dbReference type="NCBI Taxonomy" id="312017"/>
    <lineage>
        <taxon>Eukaryota</taxon>
        <taxon>Sar</taxon>
        <taxon>Alveolata</taxon>
        <taxon>Ciliophora</taxon>
        <taxon>Intramacronucleata</taxon>
        <taxon>Oligohymenophorea</taxon>
        <taxon>Hymenostomatida</taxon>
        <taxon>Tetrahymenina</taxon>
        <taxon>Tetrahymenidae</taxon>
        <taxon>Tetrahymena</taxon>
    </lineage>
</organism>
<dbReference type="OrthoDB" id="300742at2759"/>
<gene>
    <name evidence="2" type="ORF">TTHERM_00522830</name>
</gene>
<feature type="compositionally biased region" description="Low complexity" evidence="1">
    <location>
        <begin position="2416"/>
        <end position="2432"/>
    </location>
</feature>
<dbReference type="Proteomes" id="UP000009168">
    <property type="component" value="Unassembled WGS sequence"/>
</dbReference>
<feature type="region of interest" description="Disordered" evidence="1">
    <location>
        <begin position="2867"/>
        <end position="2897"/>
    </location>
</feature>
<feature type="region of interest" description="Disordered" evidence="1">
    <location>
        <begin position="795"/>
        <end position="831"/>
    </location>
</feature>
<feature type="compositionally biased region" description="Basic and acidic residues" evidence="1">
    <location>
        <begin position="876"/>
        <end position="889"/>
    </location>
</feature>
<feature type="region of interest" description="Disordered" evidence="1">
    <location>
        <begin position="2416"/>
        <end position="2438"/>
    </location>
</feature>
<feature type="compositionally biased region" description="Polar residues" evidence="1">
    <location>
        <begin position="2635"/>
        <end position="2650"/>
    </location>
</feature>